<keyword evidence="2" id="KW-1185">Reference proteome</keyword>
<reference evidence="2" key="1">
    <citation type="journal article" date="2019" name="Int. J. Syst. Evol. Microbiol.">
        <title>The Global Catalogue of Microorganisms (GCM) 10K type strain sequencing project: providing services to taxonomists for standard genome sequencing and annotation.</title>
        <authorList>
            <consortium name="The Broad Institute Genomics Platform"/>
            <consortium name="The Broad Institute Genome Sequencing Center for Infectious Disease"/>
            <person name="Wu L."/>
            <person name="Ma J."/>
        </authorList>
    </citation>
    <scope>NUCLEOTIDE SEQUENCE [LARGE SCALE GENOMIC DNA]</scope>
    <source>
        <strain evidence="2">JCM 18298</strain>
    </source>
</reference>
<gene>
    <name evidence="1" type="ORF">GCM10023318_24110</name>
</gene>
<name>A0ABP9K8C6_9NOCA</name>
<proteinExistence type="predicted"/>
<protein>
    <submittedName>
        <fullName evidence="1">Uncharacterized protein</fullName>
    </submittedName>
</protein>
<comment type="caution">
    <text evidence="1">The sequence shown here is derived from an EMBL/GenBank/DDBJ whole genome shotgun (WGS) entry which is preliminary data.</text>
</comment>
<dbReference type="EMBL" id="BAABJM010000002">
    <property type="protein sequence ID" value="GAA5052020.1"/>
    <property type="molecule type" value="Genomic_DNA"/>
</dbReference>
<evidence type="ECO:0000313" key="1">
    <source>
        <dbReference type="EMBL" id="GAA5052020.1"/>
    </source>
</evidence>
<dbReference type="Proteomes" id="UP001500603">
    <property type="component" value="Unassembled WGS sequence"/>
</dbReference>
<organism evidence="1 2">
    <name type="scientific">Nocardia callitridis</name>
    <dbReference type="NCBI Taxonomy" id="648753"/>
    <lineage>
        <taxon>Bacteria</taxon>
        <taxon>Bacillati</taxon>
        <taxon>Actinomycetota</taxon>
        <taxon>Actinomycetes</taxon>
        <taxon>Mycobacteriales</taxon>
        <taxon>Nocardiaceae</taxon>
        <taxon>Nocardia</taxon>
    </lineage>
</organism>
<evidence type="ECO:0000313" key="2">
    <source>
        <dbReference type="Proteomes" id="UP001500603"/>
    </source>
</evidence>
<accession>A0ABP9K8C6</accession>
<sequence length="133" mass="14484">MKKREWRWSDTLRLAPTVREGIIMKVRLIGGESGGDGSPRVYVTETEPPRFAVPGWKTDDPDTVEIPHRLLWFTEPGTCIAGLLDTGHGSFLLSGAPLTDSEALGAMQIPAHEAAVLVRIAEEVRPDAPTARA</sequence>